<dbReference type="RefSeq" id="WP_034411836.1">
    <property type="nucleotide sequence ID" value="NZ_AXWS01000014.1"/>
</dbReference>
<accession>A0A8B6X7Q9</accession>
<proteinExistence type="predicted"/>
<dbReference type="GO" id="GO:0006032">
    <property type="term" value="P:chitin catabolic process"/>
    <property type="evidence" value="ECO:0007669"/>
    <property type="project" value="InterPro"/>
</dbReference>
<dbReference type="OrthoDB" id="1491023at2"/>
<dbReference type="InterPro" id="IPR002477">
    <property type="entry name" value="Peptidoglycan-bd-like"/>
</dbReference>
<dbReference type="InterPro" id="IPR000726">
    <property type="entry name" value="Glyco_hydro_19_cat"/>
</dbReference>
<evidence type="ECO:0000313" key="4">
    <source>
        <dbReference type="RefSeq" id="WP_034411836.1"/>
    </source>
</evidence>
<organism evidence="3 4">
    <name type="scientific">Derxia gummosa DSM 723</name>
    <dbReference type="NCBI Taxonomy" id="1121388"/>
    <lineage>
        <taxon>Bacteria</taxon>
        <taxon>Pseudomonadati</taxon>
        <taxon>Pseudomonadota</taxon>
        <taxon>Betaproteobacteria</taxon>
        <taxon>Burkholderiales</taxon>
        <taxon>Alcaligenaceae</taxon>
        <taxon>Derxia</taxon>
    </lineage>
</organism>
<reference evidence="4" key="1">
    <citation type="journal article" date="1982" name="Nature">
        <title>Structure of a Zn2+-containing D-alanyl-D-alanine-cleaving carboxypeptidase at 2.5-A resolution.</title>
        <authorList>
            <person name="Dideberg O."/>
            <person name="Charlier P."/>
            <person name="Dive G."/>
            <person name="Joris B."/>
            <person name="Frere J.M."/>
            <person name="Ghuysen J.M."/>
        </authorList>
    </citation>
    <scope>NUCLEOTIDE SEQUENCE</scope>
</reference>
<dbReference type="GO" id="GO:0016998">
    <property type="term" value="P:cell wall macromolecule catabolic process"/>
    <property type="evidence" value="ECO:0007669"/>
    <property type="project" value="InterPro"/>
</dbReference>
<name>A0A8B6X7Q9_9BURK</name>
<feature type="domain" description="Glycoside hydrolase family 19 catalytic" evidence="1">
    <location>
        <begin position="166"/>
        <end position="215"/>
    </location>
</feature>
<dbReference type="Pfam" id="PF00182">
    <property type="entry name" value="Glyco_hydro_19"/>
    <property type="match status" value="1"/>
</dbReference>
<dbReference type="SUPFAM" id="SSF47090">
    <property type="entry name" value="PGBD-like"/>
    <property type="match status" value="1"/>
</dbReference>
<dbReference type="AlphaFoldDB" id="A0A8B6X7Q9"/>
<dbReference type="Pfam" id="PF01471">
    <property type="entry name" value="PG_binding_1"/>
    <property type="match status" value="1"/>
</dbReference>
<evidence type="ECO:0000259" key="1">
    <source>
        <dbReference type="Pfam" id="PF00182"/>
    </source>
</evidence>
<dbReference type="SUPFAM" id="SSF53955">
    <property type="entry name" value="Lysozyme-like"/>
    <property type="match status" value="1"/>
</dbReference>
<evidence type="ECO:0000313" key="3">
    <source>
        <dbReference type="Proteomes" id="UP000675920"/>
    </source>
</evidence>
<dbReference type="Proteomes" id="UP000675920">
    <property type="component" value="Unplaced"/>
</dbReference>
<dbReference type="Gene3D" id="1.10.101.10">
    <property type="entry name" value="PGBD-like superfamily/PGBD"/>
    <property type="match status" value="1"/>
</dbReference>
<keyword evidence="3" id="KW-1185">Reference proteome</keyword>
<protein>
    <submittedName>
        <fullName evidence="4">Peptidoglycan-binding protein</fullName>
    </submittedName>
</protein>
<reference evidence="4" key="5">
    <citation type="submission" date="2025-08" db="UniProtKB">
        <authorList>
            <consortium name="RefSeq"/>
        </authorList>
    </citation>
    <scope>IDENTIFICATION</scope>
</reference>
<evidence type="ECO:0000259" key="2">
    <source>
        <dbReference type="Pfam" id="PF01471"/>
    </source>
</evidence>
<dbReference type="Gene3D" id="1.10.530.10">
    <property type="match status" value="1"/>
</dbReference>
<dbReference type="InterPro" id="IPR036366">
    <property type="entry name" value="PGBDSf"/>
</dbReference>
<sequence>MPQTLRLGDQGADVITLQQRLAELRFSPGAIDGDFGHGTEAAVVAFQRSIGLLDDGVAGPRTLAALGLADSAALPSAIPGVTVQVVYRVFPDAPIDNIKAHLPRVCDALIERSLADKPMVLMALATIRAETAGFAPIGEYLSRWNTSPGGQPYDLYDFRKDLGNGAVGDGARYKGRGFIQLTGKANYAQHGAAIGLGNQLVTDPDLANDPVIAARLLASFLGAKERAIKQALVAGDLATARKLVNGGSHGLEAFSAAYRTGEQLIPAG</sequence>
<dbReference type="InterPro" id="IPR036365">
    <property type="entry name" value="PGBD-like_sf"/>
</dbReference>
<reference evidence="4" key="3">
    <citation type="journal article" date="1994" name="Nat. Struct. Biol.">
        <title>The NMR structure of the inhibited catalytic domain of human stromelysin-1.</title>
        <authorList>
            <person name="Gooley P.R."/>
            <person name="O'Connell J.F."/>
            <person name="Marcy A.I."/>
            <person name="Cuca G.C."/>
            <person name="Salowe S.P."/>
            <person name="Bush B.L."/>
            <person name="Hermes J.D."/>
            <person name="Esser C.K."/>
            <person name="Hagmann W.K."/>
            <person name="Springer J.P. et al."/>
        </authorList>
    </citation>
    <scope>NUCLEOTIDE SEQUENCE</scope>
</reference>
<reference evidence="4" key="2">
    <citation type="journal article" date="1991" name="J. Gen. Microbiol.">
        <title>Cloning, expression, sequence analysis and biochemical characterization of an autolytic amidase of Bacillus subtilis 168 trpC2.</title>
        <authorList>
            <person name="Foster S.J."/>
        </authorList>
    </citation>
    <scope>NUCLEOTIDE SEQUENCE</scope>
</reference>
<reference evidence="4" key="4">
    <citation type="journal article" date="2007" name="Mol. Microbiol.">
        <title>Muralytic activity and modular structure of the endolysins of Pseudomonas aeruginosa bacteriophages phiKZ and EL.</title>
        <authorList>
            <person name="Briers Y."/>
            <person name="Volckaert G."/>
            <person name="Cornelissen A."/>
            <person name="Lagaert S."/>
            <person name="Michiels C.W."/>
            <person name="Hertveldt K."/>
            <person name="Lavigne R."/>
        </authorList>
    </citation>
    <scope>NUCLEOTIDE SEQUENCE</scope>
</reference>
<feature type="domain" description="Peptidoglycan binding-like" evidence="2">
    <location>
        <begin position="10"/>
        <end position="66"/>
    </location>
</feature>
<dbReference type="GO" id="GO:0004568">
    <property type="term" value="F:chitinase activity"/>
    <property type="evidence" value="ECO:0007669"/>
    <property type="project" value="InterPro"/>
</dbReference>
<dbReference type="InterPro" id="IPR023346">
    <property type="entry name" value="Lysozyme-like_dom_sf"/>
</dbReference>